<proteinExistence type="predicted"/>
<evidence type="ECO:0000313" key="1">
    <source>
        <dbReference type="EMBL" id="MBM7573402.1"/>
    </source>
</evidence>
<accession>A0ABS2N5J9</accession>
<evidence type="ECO:0008006" key="3">
    <source>
        <dbReference type="Google" id="ProtNLM"/>
    </source>
</evidence>
<dbReference type="EMBL" id="JAFBDR010000032">
    <property type="protein sequence ID" value="MBM7573402.1"/>
    <property type="molecule type" value="Genomic_DNA"/>
</dbReference>
<protein>
    <recommendedName>
        <fullName evidence="3">DUF2294 family protein</fullName>
    </recommendedName>
</protein>
<keyword evidence="2" id="KW-1185">Reference proteome</keyword>
<organism evidence="1 2">
    <name type="scientific">Aquibacillus albus</name>
    <dbReference type="NCBI Taxonomy" id="1168171"/>
    <lineage>
        <taxon>Bacteria</taxon>
        <taxon>Bacillati</taxon>
        <taxon>Bacillota</taxon>
        <taxon>Bacilli</taxon>
        <taxon>Bacillales</taxon>
        <taxon>Bacillaceae</taxon>
        <taxon>Aquibacillus</taxon>
    </lineage>
</organism>
<sequence>MEETLSLTALKQEIIRVYNSINQEVFSIGISSHRIEILGDKVLIFVNHKRIPALKSLDTSKRELTRLVDRSLMEVTIDKLADELFKLIGIPIETILKDYDPYSQKAVTVIYFKEPLKERYSD</sequence>
<gene>
    <name evidence="1" type="ORF">JOC48_003965</name>
</gene>
<dbReference type="RefSeq" id="WP_204502049.1">
    <property type="nucleotide sequence ID" value="NZ_JAFBDR010000032.1"/>
</dbReference>
<evidence type="ECO:0000313" key="2">
    <source>
        <dbReference type="Proteomes" id="UP001296943"/>
    </source>
</evidence>
<name>A0ABS2N5J9_9BACI</name>
<reference evidence="1 2" key="1">
    <citation type="submission" date="2021-01" db="EMBL/GenBank/DDBJ databases">
        <title>Genomic Encyclopedia of Type Strains, Phase IV (KMG-IV): sequencing the most valuable type-strain genomes for metagenomic binning, comparative biology and taxonomic classification.</title>
        <authorList>
            <person name="Goeker M."/>
        </authorList>
    </citation>
    <scope>NUCLEOTIDE SEQUENCE [LARGE SCALE GENOMIC DNA]</scope>
    <source>
        <strain evidence="1 2">DSM 23711</strain>
    </source>
</reference>
<comment type="caution">
    <text evidence="1">The sequence shown here is derived from an EMBL/GenBank/DDBJ whole genome shotgun (WGS) entry which is preliminary data.</text>
</comment>
<dbReference type="Proteomes" id="UP001296943">
    <property type="component" value="Unassembled WGS sequence"/>
</dbReference>